<comment type="similarity">
    <text evidence="1">Belongs to the BolA/IbaG family.</text>
</comment>
<evidence type="ECO:0000313" key="2">
    <source>
        <dbReference type="EMBL" id="AEP09787.1"/>
    </source>
</evidence>
<dbReference type="AlphaFoldDB" id="G2KND9"/>
<proteinExistence type="inferred from homology"/>
<dbReference type="STRING" id="856793.MICA_1469"/>
<dbReference type="PANTHER" id="PTHR46230">
    <property type="match status" value="1"/>
</dbReference>
<dbReference type="PANTHER" id="PTHR46230:SF7">
    <property type="entry name" value="BOLA-LIKE PROTEIN 1"/>
    <property type="match status" value="1"/>
</dbReference>
<dbReference type="Gene3D" id="3.30.300.90">
    <property type="entry name" value="BolA-like"/>
    <property type="match status" value="1"/>
</dbReference>
<name>G2KND9_MICAA</name>
<protein>
    <submittedName>
        <fullName evidence="2">BolA-like family protein</fullName>
    </submittedName>
</protein>
<sequence length="125" mass="13927">MYTRHSIIMLRAAAFYKILTYQKGRKSMGMTEIIEEKLRSALNPEVLEVINESAQHAGHAGHDGSGESHFRIRVVSAAFEGVSRVERQRRVHGILQSEISQQIHALSMKLNTPAEVGVANCKNNS</sequence>
<dbReference type="InterPro" id="IPR002634">
    <property type="entry name" value="BolA"/>
</dbReference>
<dbReference type="SUPFAM" id="SSF82657">
    <property type="entry name" value="BolA-like"/>
    <property type="match status" value="1"/>
</dbReference>
<organism evidence="2 3">
    <name type="scientific">Micavibrio aeruginosavorus (strain ARL-13)</name>
    <dbReference type="NCBI Taxonomy" id="856793"/>
    <lineage>
        <taxon>Bacteria</taxon>
        <taxon>Pseudomonadati</taxon>
        <taxon>Bdellovibrionota</taxon>
        <taxon>Bdellovibrionia</taxon>
        <taxon>Bdellovibrionales</taxon>
        <taxon>Pseudobdellovibrionaceae</taxon>
        <taxon>Micavibrio</taxon>
    </lineage>
</organism>
<dbReference type="OrthoDB" id="9811118at2"/>
<dbReference type="Proteomes" id="UP000009286">
    <property type="component" value="Chromosome"/>
</dbReference>
<evidence type="ECO:0000313" key="3">
    <source>
        <dbReference type="Proteomes" id="UP000009286"/>
    </source>
</evidence>
<evidence type="ECO:0000256" key="1">
    <source>
        <dbReference type="RuleBase" id="RU003860"/>
    </source>
</evidence>
<gene>
    <name evidence="2" type="ordered locus">MICA_1469</name>
</gene>
<accession>G2KND9</accession>
<dbReference type="Pfam" id="PF01722">
    <property type="entry name" value="BolA"/>
    <property type="match status" value="1"/>
</dbReference>
<dbReference type="HOGENOM" id="CLU_109462_2_1_5"/>
<dbReference type="KEGG" id="mai:MICA_1469"/>
<keyword evidence="3" id="KW-1185">Reference proteome</keyword>
<dbReference type="eggNOG" id="COG0271">
    <property type="taxonomic scope" value="Bacteria"/>
</dbReference>
<reference evidence="2 3" key="1">
    <citation type="journal article" date="2011" name="BMC Genomics">
        <title>Genomic insights into an obligate epibiotic bacterial predator: Micavibrio aeruginosavorus ARL-13.</title>
        <authorList>
            <person name="Wang Z."/>
            <person name="Kadouri D."/>
            <person name="Wu M."/>
        </authorList>
    </citation>
    <scope>NUCLEOTIDE SEQUENCE [LARGE SCALE GENOMIC DNA]</scope>
    <source>
        <strain evidence="2 3">ARL-13</strain>
    </source>
</reference>
<dbReference type="EMBL" id="CP002382">
    <property type="protein sequence ID" value="AEP09787.1"/>
    <property type="molecule type" value="Genomic_DNA"/>
</dbReference>
<dbReference type="InterPro" id="IPR036065">
    <property type="entry name" value="BolA-like_sf"/>
</dbReference>
<dbReference type="GO" id="GO:0016226">
    <property type="term" value="P:iron-sulfur cluster assembly"/>
    <property type="evidence" value="ECO:0007669"/>
    <property type="project" value="TreeGrafter"/>
</dbReference>